<proteinExistence type="predicted"/>
<gene>
    <name evidence="1" type="ORF">NCTC13028_00412</name>
</gene>
<reference evidence="1 2" key="1">
    <citation type="submission" date="2018-06" db="EMBL/GenBank/DDBJ databases">
        <authorList>
            <consortium name="Pathogen Informatics"/>
            <person name="Doyle S."/>
        </authorList>
    </citation>
    <scope>NUCLEOTIDE SEQUENCE [LARGE SCALE GENOMIC DNA]</scope>
    <source>
        <strain evidence="1 2">NCTC13028</strain>
    </source>
</reference>
<evidence type="ECO:0000313" key="2">
    <source>
        <dbReference type="Proteomes" id="UP000250223"/>
    </source>
</evidence>
<protein>
    <submittedName>
        <fullName evidence="1">Replication terminator protein, phage associated</fullName>
    </submittedName>
</protein>
<dbReference type="Proteomes" id="UP000250223">
    <property type="component" value="Unassembled WGS sequence"/>
</dbReference>
<dbReference type="AlphaFoldDB" id="A0A2X2Y615"/>
<sequence length="128" mass="14340">MSKKMINLETFANGALAERMDQALKEVLENIADPNTDFKPKRKLTLEMKFTTSEDRELTEVEITAKTKLAPKSSVSTKIIIDRTLEGEVLGTEFKKQLPGQQVLKVDGETGEVMEENKEDLSGLQVIK</sequence>
<accession>A0A2X2Y615</accession>
<name>A0A2X2Y615_CLOCO</name>
<dbReference type="EMBL" id="UAWC01000001">
    <property type="protein sequence ID" value="SQB33419.1"/>
    <property type="molecule type" value="Genomic_DNA"/>
</dbReference>
<dbReference type="RefSeq" id="WP_111921146.1">
    <property type="nucleotide sequence ID" value="NZ_UAWC01000001.1"/>
</dbReference>
<organism evidence="1 2">
    <name type="scientific">Clostridium cochlearium</name>
    <dbReference type="NCBI Taxonomy" id="1494"/>
    <lineage>
        <taxon>Bacteria</taxon>
        <taxon>Bacillati</taxon>
        <taxon>Bacillota</taxon>
        <taxon>Clostridia</taxon>
        <taxon>Eubacteriales</taxon>
        <taxon>Clostridiaceae</taxon>
        <taxon>Clostridium</taxon>
    </lineage>
</organism>
<evidence type="ECO:0000313" key="1">
    <source>
        <dbReference type="EMBL" id="SQB33419.1"/>
    </source>
</evidence>